<organism evidence="2 3">
    <name type="scientific">Candidatus Schekmanbacteria bacterium RIFCSPLOWO2_12_FULL_38_15</name>
    <dbReference type="NCBI Taxonomy" id="1817883"/>
    <lineage>
        <taxon>Bacteria</taxon>
        <taxon>Candidatus Schekmaniibacteriota</taxon>
    </lineage>
</organism>
<feature type="transmembrane region" description="Helical" evidence="1">
    <location>
        <begin position="38"/>
        <end position="66"/>
    </location>
</feature>
<keyword evidence="1" id="KW-0812">Transmembrane</keyword>
<dbReference type="AlphaFoldDB" id="A0A1F7SI51"/>
<dbReference type="EMBL" id="MGDI01000029">
    <property type="protein sequence ID" value="OGL52847.1"/>
    <property type="molecule type" value="Genomic_DNA"/>
</dbReference>
<reference evidence="2 3" key="1">
    <citation type="journal article" date="2016" name="Nat. Commun.">
        <title>Thousands of microbial genomes shed light on interconnected biogeochemical processes in an aquifer system.</title>
        <authorList>
            <person name="Anantharaman K."/>
            <person name="Brown C.T."/>
            <person name="Hug L.A."/>
            <person name="Sharon I."/>
            <person name="Castelle C.J."/>
            <person name="Probst A.J."/>
            <person name="Thomas B.C."/>
            <person name="Singh A."/>
            <person name="Wilkins M.J."/>
            <person name="Karaoz U."/>
            <person name="Brodie E.L."/>
            <person name="Williams K.H."/>
            <person name="Hubbard S.S."/>
            <person name="Banfield J.F."/>
        </authorList>
    </citation>
    <scope>NUCLEOTIDE SEQUENCE [LARGE SCALE GENOMIC DNA]</scope>
</reference>
<protein>
    <submittedName>
        <fullName evidence="2">Uncharacterized protein</fullName>
    </submittedName>
</protein>
<name>A0A1F7SI51_9BACT</name>
<feature type="transmembrane region" description="Helical" evidence="1">
    <location>
        <begin position="170"/>
        <end position="191"/>
    </location>
</feature>
<feature type="transmembrane region" description="Helical" evidence="1">
    <location>
        <begin position="146"/>
        <end position="164"/>
    </location>
</feature>
<proteinExistence type="predicted"/>
<sequence length="200" mass="23069">MNMINKIIEILTLPILILNMIGGIIAGIWLAFLGEWRLIFIGIVLLFTAHFYLSILMLPGLIFVPICVRLYEKKNPFGHLFGFLSQFYTNLLIVGTCAFAFFICTRFYDGESKLGLIPYLLWSWGMALGPWQFFQSKEPDNEFSAITLFSATIFYFLFLISIFLGHIFVLLVLALFILVQLFVLPIFNMYLANKMQNNTF</sequence>
<evidence type="ECO:0000313" key="2">
    <source>
        <dbReference type="EMBL" id="OGL52847.1"/>
    </source>
</evidence>
<dbReference type="STRING" id="1817883.A3G31_00415"/>
<dbReference type="Proteomes" id="UP000178082">
    <property type="component" value="Unassembled WGS sequence"/>
</dbReference>
<keyword evidence="1" id="KW-0472">Membrane</keyword>
<keyword evidence="1" id="KW-1133">Transmembrane helix</keyword>
<evidence type="ECO:0000256" key="1">
    <source>
        <dbReference type="SAM" id="Phobius"/>
    </source>
</evidence>
<feature type="transmembrane region" description="Helical" evidence="1">
    <location>
        <begin position="114"/>
        <end position="134"/>
    </location>
</feature>
<accession>A0A1F7SI51</accession>
<feature type="transmembrane region" description="Helical" evidence="1">
    <location>
        <begin position="7"/>
        <end position="32"/>
    </location>
</feature>
<comment type="caution">
    <text evidence="2">The sequence shown here is derived from an EMBL/GenBank/DDBJ whole genome shotgun (WGS) entry which is preliminary data.</text>
</comment>
<feature type="transmembrane region" description="Helical" evidence="1">
    <location>
        <begin position="87"/>
        <end position="108"/>
    </location>
</feature>
<evidence type="ECO:0000313" key="3">
    <source>
        <dbReference type="Proteomes" id="UP000178082"/>
    </source>
</evidence>
<gene>
    <name evidence="2" type="ORF">A3G31_00415</name>
</gene>